<dbReference type="FunFam" id="3.40.50.300:FF:000134">
    <property type="entry name" value="Iron-enterobactin ABC transporter ATP-binding protein"/>
    <property type="match status" value="1"/>
</dbReference>
<sequence>MTEIAMQLEGVACGYGARTVLANVDLSIPRGKLFCLLGPNGVGKTTLFKTMLRLLPLQRGVIRIGGEDVARWSDARFAKTVAYVPQAHTPPFPFSVIDVVSIGRAAHLGPFAAPGASDLAVARQALETLAIGHLAERPYTEISGGERQLALIARALAQQPEILVMDEPTASLDFGHQIRVLDHVCELTRRSKLTVVMTSHDPNQALRHAQSVATLGRNGAVFVGCPSAAITENYLFDTYGVRTQRVAVPGSRGVIVPAQQD</sequence>
<dbReference type="OrthoDB" id="9805601at2"/>
<organism evidence="7 8">
    <name type="scientific">Rhodoblastus sphagnicola</name>
    <dbReference type="NCBI Taxonomy" id="333368"/>
    <lineage>
        <taxon>Bacteria</taxon>
        <taxon>Pseudomonadati</taxon>
        <taxon>Pseudomonadota</taxon>
        <taxon>Alphaproteobacteria</taxon>
        <taxon>Hyphomicrobiales</taxon>
        <taxon>Rhodoblastaceae</taxon>
        <taxon>Rhodoblastus</taxon>
    </lineage>
</organism>
<keyword evidence="5" id="KW-0864">Zinc transport</keyword>
<evidence type="ECO:0000313" key="8">
    <source>
        <dbReference type="Proteomes" id="UP000239089"/>
    </source>
</evidence>
<dbReference type="AlphaFoldDB" id="A0A2S6NH77"/>
<dbReference type="InterPro" id="IPR017871">
    <property type="entry name" value="ABC_transporter-like_CS"/>
</dbReference>
<dbReference type="SUPFAM" id="SSF52540">
    <property type="entry name" value="P-loop containing nucleoside triphosphate hydrolases"/>
    <property type="match status" value="1"/>
</dbReference>
<dbReference type="Proteomes" id="UP000239089">
    <property type="component" value="Unassembled WGS sequence"/>
</dbReference>
<dbReference type="GO" id="GO:0016887">
    <property type="term" value="F:ATP hydrolysis activity"/>
    <property type="evidence" value="ECO:0007669"/>
    <property type="project" value="InterPro"/>
</dbReference>
<dbReference type="InterPro" id="IPR003439">
    <property type="entry name" value="ABC_transporter-like_ATP-bd"/>
</dbReference>
<dbReference type="PROSITE" id="PS00211">
    <property type="entry name" value="ABC_TRANSPORTER_1"/>
    <property type="match status" value="1"/>
</dbReference>
<name>A0A2S6NH77_9HYPH</name>
<dbReference type="CDD" id="cd03214">
    <property type="entry name" value="ABC_Iron-Siderophores_B12_Hemin"/>
    <property type="match status" value="1"/>
</dbReference>
<dbReference type="InterPro" id="IPR050153">
    <property type="entry name" value="Metal_Ion_Import_ABC"/>
</dbReference>
<keyword evidence="5" id="KW-0862">Zinc</keyword>
<comment type="caution">
    <text evidence="7">The sequence shown here is derived from an EMBL/GenBank/DDBJ whole genome shotgun (WGS) entry which is preliminary data.</text>
</comment>
<dbReference type="PANTHER" id="PTHR42734:SF19">
    <property type="entry name" value="IRON COMPOUNDS ABC TRANSPORTER, ATP-BINDING PROTEIN"/>
    <property type="match status" value="1"/>
</dbReference>
<evidence type="ECO:0000256" key="6">
    <source>
        <dbReference type="ARBA" id="ARBA00023065"/>
    </source>
</evidence>
<evidence type="ECO:0000256" key="4">
    <source>
        <dbReference type="ARBA" id="ARBA00022840"/>
    </source>
</evidence>
<gene>
    <name evidence="7" type="ORF">CCR94_00400</name>
</gene>
<dbReference type="InterPro" id="IPR003593">
    <property type="entry name" value="AAA+_ATPase"/>
</dbReference>
<protein>
    <submittedName>
        <fullName evidence="7">Iron ABC transporter ATP-binding protein</fullName>
    </submittedName>
</protein>
<dbReference type="GO" id="GO:0006829">
    <property type="term" value="P:zinc ion transport"/>
    <property type="evidence" value="ECO:0007669"/>
    <property type="project" value="UniProtKB-KW"/>
</dbReference>
<keyword evidence="4 7" id="KW-0067">ATP-binding</keyword>
<dbReference type="SMART" id="SM00382">
    <property type="entry name" value="AAA"/>
    <property type="match status" value="1"/>
</dbReference>
<dbReference type="InterPro" id="IPR027417">
    <property type="entry name" value="P-loop_NTPase"/>
</dbReference>
<comment type="similarity">
    <text evidence="1">Belongs to the ABC transporter superfamily.</text>
</comment>
<reference evidence="7 8" key="1">
    <citation type="journal article" date="2018" name="Arch. Microbiol.">
        <title>New insights into the metabolic potential of the phototrophic purple bacterium Rhodopila globiformis DSM 161(T) from its draft genome sequence and evidence for a vanadium-dependent nitrogenase.</title>
        <authorList>
            <person name="Imhoff J.F."/>
            <person name="Rahn T."/>
            <person name="Kunzel S."/>
            <person name="Neulinger S.C."/>
        </authorList>
    </citation>
    <scope>NUCLEOTIDE SEQUENCE [LARGE SCALE GENOMIC DNA]</scope>
    <source>
        <strain evidence="7 8">DSM 16996</strain>
    </source>
</reference>
<dbReference type="PANTHER" id="PTHR42734">
    <property type="entry name" value="METAL TRANSPORT SYSTEM ATP-BINDING PROTEIN TM_0124-RELATED"/>
    <property type="match status" value="1"/>
</dbReference>
<dbReference type="Pfam" id="PF00005">
    <property type="entry name" value="ABC_tran"/>
    <property type="match status" value="1"/>
</dbReference>
<evidence type="ECO:0000256" key="5">
    <source>
        <dbReference type="ARBA" id="ARBA00022906"/>
    </source>
</evidence>
<dbReference type="Gene3D" id="3.40.50.300">
    <property type="entry name" value="P-loop containing nucleotide triphosphate hydrolases"/>
    <property type="match status" value="1"/>
</dbReference>
<dbReference type="GO" id="GO:0005524">
    <property type="term" value="F:ATP binding"/>
    <property type="evidence" value="ECO:0007669"/>
    <property type="project" value="UniProtKB-KW"/>
</dbReference>
<keyword evidence="6" id="KW-0406">Ion transport</keyword>
<dbReference type="EMBL" id="NHSJ01000009">
    <property type="protein sequence ID" value="PPQ33960.1"/>
    <property type="molecule type" value="Genomic_DNA"/>
</dbReference>
<evidence type="ECO:0000313" key="7">
    <source>
        <dbReference type="EMBL" id="PPQ33960.1"/>
    </source>
</evidence>
<dbReference type="RefSeq" id="WP_104505923.1">
    <property type="nucleotide sequence ID" value="NZ_JACIGC010000048.1"/>
</dbReference>
<evidence type="ECO:0000256" key="3">
    <source>
        <dbReference type="ARBA" id="ARBA00022741"/>
    </source>
</evidence>
<keyword evidence="2" id="KW-0813">Transport</keyword>
<keyword evidence="8" id="KW-1185">Reference proteome</keyword>
<accession>A0A2S6NH77</accession>
<keyword evidence="3" id="KW-0547">Nucleotide-binding</keyword>
<dbReference type="PROSITE" id="PS50893">
    <property type="entry name" value="ABC_TRANSPORTER_2"/>
    <property type="match status" value="1"/>
</dbReference>
<evidence type="ECO:0000256" key="2">
    <source>
        <dbReference type="ARBA" id="ARBA00022448"/>
    </source>
</evidence>
<proteinExistence type="inferred from homology"/>
<evidence type="ECO:0000256" key="1">
    <source>
        <dbReference type="ARBA" id="ARBA00005417"/>
    </source>
</evidence>